<keyword evidence="4" id="KW-0804">Transcription</keyword>
<dbReference type="SUPFAM" id="SSF53850">
    <property type="entry name" value="Periplasmic binding protein-like II"/>
    <property type="match status" value="1"/>
</dbReference>
<protein>
    <submittedName>
        <fullName evidence="6">LysR family transcriptional regulator</fullName>
    </submittedName>
</protein>
<dbReference type="InterPro" id="IPR000847">
    <property type="entry name" value="LysR_HTH_N"/>
</dbReference>
<dbReference type="CDD" id="cd05466">
    <property type="entry name" value="PBP2_LTTR_substrate"/>
    <property type="match status" value="1"/>
</dbReference>
<dbReference type="Pfam" id="PF03466">
    <property type="entry name" value="LysR_substrate"/>
    <property type="match status" value="1"/>
</dbReference>
<comment type="similarity">
    <text evidence="1">Belongs to the LysR transcriptional regulatory family.</text>
</comment>
<dbReference type="InterPro" id="IPR036390">
    <property type="entry name" value="WH_DNA-bd_sf"/>
</dbReference>
<dbReference type="Gene3D" id="1.10.10.10">
    <property type="entry name" value="Winged helix-like DNA-binding domain superfamily/Winged helix DNA-binding domain"/>
    <property type="match status" value="1"/>
</dbReference>
<dbReference type="PRINTS" id="PR00039">
    <property type="entry name" value="HTHLYSR"/>
</dbReference>
<evidence type="ECO:0000256" key="2">
    <source>
        <dbReference type="ARBA" id="ARBA00023015"/>
    </source>
</evidence>
<evidence type="ECO:0000256" key="3">
    <source>
        <dbReference type="ARBA" id="ARBA00023125"/>
    </source>
</evidence>
<organism evidence="6 7">
    <name type="scientific">Pontixanthobacter aquaemixtae</name>
    <dbReference type="NCBI Taxonomy" id="1958940"/>
    <lineage>
        <taxon>Bacteria</taxon>
        <taxon>Pseudomonadati</taxon>
        <taxon>Pseudomonadota</taxon>
        <taxon>Alphaproteobacteria</taxon>
        <taxon>Sphingomonadales</taxon>
        <taxon>Erythrobacteraceae</taxon>
        <taxon>Pontixanthobacter</taxon>
    </lineage>
</organism>
<reference evidence="6 7" key="1">
    <citation type="submission" date="2019-12" db="EMBL/GenBank/DDBJ databases">
        <title>Genomic-based taxomic classification of the family Erythrobacteraceae.</title>
        <authorList>
            <person name="Xu L."/>
        </authorList>
    </citation>
    <scope>NUCLEOTIDE SEQUENCE [LARGE SCALE GENOMIC DNA]</scope>
    <source>
        <strain evidence="6 7">KCTC 52763</strain>
    </source>
</reference>
<evidence type="ECO:0000313" key="6">
    <source>
        <dbReference type="EMBL" id="MXO89356.1"/>
    </source>
</evidence>
<dbReference type="GO" id="GO:0043565">
    <property type="term" value="F:sequence-specific DNA binding"/>
    <property type="evidence" value="ECO:0007669"/>
    <property type="project" value="TreeGrafter"/>
</dbReference>
<dbReference type="EMBL" id="WTYX01000001">
    <property type="protein sequence ID" value="MXO89356.1"/>
    <property type="molecule type" value="Genomic_DNA"/>
</dbReference>
<dbReference type="GO" id="GO:0009089">
    <property type="term" value="P:lysine biosynthetic process via diaminopimelate"/>
    <property type="evidence" value="ECO:0007669"/>
    <property type="project" value="TreeGrafter"/>
</dbReference>
<evidence type="ECO:0000256" key="1">
    <source>
        <dbReference type="ARBA" id="ARBA00009437"/>
    </source>
</evidence>
<feature type="domain" description="HTH lysR-type" evidence="5">
    <location>
        <begin position="6"/>
        <end position="63"/>
    </location>
</feature>
<name>A0A844ZQQ2_9SPHN</name>
<dbReference type="Gene3D" id="3.40.190.10">
    <property type="entry name" value="Periplasmic binding protein-like II"/>
    <property type="match status" value="2"/>
</dbReference>
<dbReference type="GO" id="GO:0010628">
    <property type="term" value="P:positive regulation of gene expression"/>
    <property type="evidence" value="ECO:0007669"/>
    <property type="project" value="TreeGrafter"/>
</dbReference>
<proteinExistence type="inferred from homology"/>
<keyword evidence="3" id="KW-0238">DNA-binding</keyword>
<evidence type="ECO:0000259" key="5">
    <source>
        <dbReference type="PROSITE" id="PS50931"/>
    </source>
</evidence>
<dbReference type="GO" id="GO:0003700">
    <property type="term" value="F:DNA-binding transcription factor activity"/>
    <property type="evidence" value="ECO:0007669"/>
    <property type="project" value="InterPro"/>
</dbReference>
<sequence>MHTAPMRLRHIEIFYHVYLEGSISGAARVLHVSQPSVSKTLRHAEDQLGFLLFDRIKGRLRPTPAADELFVEVHDIYSKMASFDRTARNIRGRTGGHIRLGVLPSLGFSVVPKFIAQMRALNRHLSFDVSTLHTDDFGPALVERRHDICLGFGYEEDSRIAQHHINNVDMVVLSRPGDLPGSGEQISINALHEREFIGLTDSGPAAALANSMMIENGIEPTGIVTAHTHYVAAALVRLGVGLAIVDMFTAQSSAADGLKISQIEEGMQLPFEAMYLRNNQQLALIEECIHALDALFGNGPINPAES</sequence>
<dbReference type="InterPro" id="IPR005119">
    <property type="entry name" value="LysR_subst-bd"/>
</dbReference>
<dbReference type="InterPro" id="IPR036388">
    <property type="entry name" value="WH-like_DNA-bd_sf"/>
</dbReference>
<dbReference type="PROSITE" id="PS50931">
    <property type="entry name" value="HTH_LYSR"/>
    <property type="match status" value="1"/>
</dbReference>
<evidence type="ECO:0000256" key="4">
    <source>
        <dbReference type="ARBA" id="ARBA00023163"/>
    </source>
</evidence>
<keyword evidence="2" id="KW-0805">Transcription regulation</keyword>
<evidence type="ECO:0000313" key="7">
    <source>
        <dbReference type="Proteomes" id="UP000442714"/>
    </source>
</evidence>
<accession>A0A844ZQQ2</accession>
<dbReference type="SUPFAM" id="SSF46785">
    <property type="entry name" value="Winged helix' DNA-binding domain"/>
    <property type="match status" value="1"/>
</dbReference>
<dbReference type="AlphaFoldDB" id="A0A844ZQQ2"/>
<comment type="caution">
    <text evidence="6">The sequence shown here is derived from an EMBL/GenBank/DDBJ whole genome shotgun (WGS) entry which is preliminary data.</text>
</comment>
<dbReference type="PANTHER" id="PTHR30427:SF1">
    <property type="entry name" value="TRANSCRIPTIONAL ACTIVATOR PROTEIN LYSR"/>
    <property type="match status" value="1"/>
</dbReference>
<gene>
    <name evidence="6" type="ORF">GRI41_00825</name>
</gene>
<keyword evidence="7" id="KW-1185">Reference proteome</keyword>
<dbReference type="PANTHER" id="PTHR30427">
    <property type="entry name" value="TRANSCRIPTIONAL ACTIVATOR PROTEIN LYSR"/>
    <property type="match status" value="1"/>
</dbReference>
<dbReference type="Pfam" id="PF00126">
    <property type="entry name" value="HTH_1"/>
    <property type="match status" value="1"/>
</dbReference>
<dbReference type="Proteomes" id="UP000442714">
    <property type="component" value="Unassembled WGS sequence"/>
</dbReference>